<dbReference type="Gene3D" id="3.40.1810.10">
    <property type="entry name" value="Transcription factor, MADS-box"/>
    <property type="match status" value="1"/>
</dbReference>
<gene>
    <name evidence="8" type="ORF">CARUB_v10015986mg</name>
</gene>
<dbReference type="GO" id="GO:0045944">
    <property type="term" value="P:positive regulation of transcription by RNA polymerase II"/>
    <property type="evidence" value="ECO:0007669"/>
    <property type="project" value="InterPro"/>
</dbReference>
<dbReference type="InterPro" id="IPR033897">
    <property type="entry name" value="SRF-like_MADS-box"/>
</dbReference>
<dbReference type="OrthoDB" id="601557at2759"/>
<dbReference type="SMART" id="SM00432">
    <property type="entry name" value="MADS"/>
    <property type="match status" value="1"/>
</dbReference>
<feature type="domain" description="MADS-box" evidence="7">
    <location>
        <begin position="41"/>
        <end position="89"/>
    </location>
</feature>
<keyword evidence="3" id="KW-0238">DNA-binding</keyword>
<keyword evidence="5" id="KW-0539">Nucleus</keyword>
<dbReference type="CDD" id="cd00266">
    <property type="entry name" value="MADS_SRF_like"/>
    <property type="match status" value="1"/>
</dbReference>
<accession>R0I855</accession>
<evidence type="ECO:0000313" key="8">
    <source>
        <dbReference type="EMBL" id="EOA32688.1"/>
    </source>
</evidence>
<dbReference type="PROSITE" id="PS50066">
    <property type="entry name" value="MADS_BOX_2"/>
    <property type="match status" value="1"/>
</dbReference>
<evidence type="ECO:0000256" key="1">
    <source>
        <dbReference type="ARBA" id="ARBA00004123"/>
    </source>
</evidence>
<keyword evidence="2" id="KW-0805">Transcription regulation</keyword>
<keyword evidence="4" id="KW-0804">Transcription</keyword>
<organism evidence="8 9">
    <name type="scientific">Capsella rubella</name>
    <dbReference type="NCBI Taxonomy" id="81985"/>
    <lineage>
        <taxon>Eukaryota</taxon>
        <taxon>Viridiplantae</taxon>
        <taxon>Streptophyta</taxon>
        <taxon>Embryophyta</taxon>
        <taxon>Tracheophyta</taxon>
        <taxon>Spermatophyta</taxon>
        <taxon>Magnoliopsida</taxon>
        <taxon>eudicotyledons</taxon>
        <taxon>Gunneridae</taxon>
        <taxon>Pentapetalae</taxon>
        <taxon>rosids</taxon>
        <taxon>malvids</taxon>
        <taxon>Brassicales</taxon>
        <taxon>Brassicaceae</taxon>
        <taxon>Camelineae</taxon>
        <taxon>Capsella</taxon>
    </lineage>
</organism>
<evidence type="ECO:0000313" key="9">
    <source>
        <dbReference type="Proteomes" id="UP000029121"/>
    </source>
</evidence>
<dbReference type="KEGG" id="crb:17890566"/>
<dbReference type="InterPro" id="IPR050142">
    <property type="entry name" value="MADS-box/MEF2_TF"/>
</dbReference>
<reference evidence="9" key="1">
    <citation type="journal article" date="2013" name="Nat. Genet.">
        <title>The Capsella rubella genome and the genomic consequences of rapid mating system evolution.</title>
        <authorList>
            <person name="Slotte T."/>
            <person name="Hazzouri K.M."/>
            <person name="Agren J.A."/>
            <person name="Koenig D."/>
            <person name="Maumus F."/>
            <person name="Guo Y.L."/>
            <person name="Steige K."/>
            <person name="Platts A.E."/>
            <person name="Escobar J.S."/>
            <person name="Newman L.K."/>
            <person name="Wang W."/>
            <person name="Mandakova T."/>
            <person name="Vello E."/>
            <person name="Smith L.M."/>
            <person name="Henz S.R."/>
            <person name="Steffen J."/>
            <person name="Takuno S."/>
            <person name="Brandvain Y."/>
            <person name="Coop G."/>
            <person name="Andolfatto P."/>
            <person name="Hu T.T."/>
            <person name="Blanchette M."/>
            <person name="Clark R.M."/>
            <person name="Quesneville H."/>
            <person name="Nordborg M."/>
            <person name="Gaut B.S."/>
            <person name="Lysak M.A."/>
            <person name="Jenkins J."/>
            <person name="Grimwood J."/>
            <person name="Chapman J."/>
            <person name="Prochnik S."/>
            <person name="Shu S."/>
            <person name="Rokhsar D."/>
            <person name="Schmutz J."/>
            <person name="Weigel D."/>
            <person name="Wright S.I."/>
        </authorList>
    </citation>
    <scope>NUCLEOTIDE SEQUENCE [LARGE SCALE GENOMIC DNA]</scope>
    <source>
        <strain evidence="9">cv. Monte Gargano</strain>
    </source>
</reference>
<name>R0I855_9BRAS</name>
<protein>
    <recommendedName>
        <fullName evidence="7">MADS-box domain-containing protein</fullName>
    </recommendedName>
</protein>
<comment type="subcellular location">
    <subcellularLocation>
        <location evidence="1">Nucleus</location>
    </subcellularLocation>
</comment>
<dbReference type="GO" id="GO:0005634">
    <property type="term" value="C:nucleus"/>
    <property type="evidence" value="ECO:0007669"/>
    <property type="project" value="UniProtKB-SubCell"/>
</dbReference>
<evidence type="ECO:0000256" key="3">
    <source>
        <dbReference type="ARBA" id="ARBA00023125"/>
    </source>
</evidence>
<feature type="region of interest" description="Disordered" evidence="6">
    <location>
        <begin position="1"/>
        <end position="22"/>
    </location>
</feature>
<dbReference type="Pfam" id="PF00319">
    <property type="entry name" value="SRF-TF"/>
    <property type="match status" value="1"/>
</dbReference>
<dbReference type="AlphaFoldDB" id="R0I855"/>
<dbReference type="SUPFAM" id="SSF55455">
    <property type="entry name" value="SRF-like"/>
    <property type="match status" value="1"/>
</dbReference>
<dbReference type="GO" id="GO:0046983">
    <property type="term" value="F:protein dimerization activity"/>
    <property type="evidence" value="ECO:0007669"/>
    <property type="project" value="InterPro"/>
</dbReference>
<evidence type="ECO:0000259" key="7">
    <source>
        <dbReference type="PROSITE" id="PS50066"/>
    </source>
</evidence>
<dbReference type="InterPro" id="IPR002100">
    <property type="entry name" value="TF_MADSbox"/>
</dbReference>
<evidence type="ECO:0000256" key="5">
    <source>
        <dbReference type="ARBA" id="ARBA00023242"/>
    </source>
</evidence>
<proteinExistence type="predicted"/>
<evidence type="ECO:0000256" key="2">
    <source>
        <dbReference type="ARBA" id="ARBA00023015"/>
    </source>
</evidence>
<keyword evidence="9" id="KW-1185">Reference proteome</keyword>
<dbReference type="STRING" id="81985.R0I855"/>
<dbReference type="InterPro" id="IPR036879">
    <property type="entry name" value="TF_MADSbox_sf"/>
</dbReference>
<dbReference type="PANTHER" id="PTHR48019">
    <property type="entry name" value="SERUM RESPONSE FACTOR HOMOLOG"/>
    <property type="match status" value="1"/>
</dbReference>
<evidence type="ECO:0000256" key="6">
    <source>
        <dbReference type="SAM" id="MobiDB-lite"/>
    </source>
</evidence>
<dbReference type="Proteomes" id="UP000029121">
    <property type="component" value="Unassembled WGS sequence"/>
</dbReference>
<dbReference type="eggNOG" id="KOG0014">
    <property type="taxonomic scope" value="Eukaryota"/>
</dbReference>
<dbReference type="GO" id="GO:0000981">
    <property type="term" value="F:DNA-binding transcription factor activity, RNA polymerase II-specific"/>
    <property type="evidence" value="ECO:0007669"/>
    <property type="project" value="InterPro"/>
</dbReference>
<sequence>MVSFSSCSPSYSSSAKKKTTMSIPQIQQTLFKKPSYASSSSSSSKATSLKKRQETVFKKAGELSVLCGIEVCVICYGADGELKTWPKEREKVKAIAQRYAALSETKRRKGSVDLHEFLEKINNDDSKKKTKKKKVRRVPKVKYPVWDPRFDNYSVEQLTGLIQSLERNLTRIQHRVRAVVEGQGQRKIQYLSMANQGPMLPSTMNQYLQQQPNQVSMFLFNHGNGNISQIPVSASALNQGQSLAPVPPELMIYPNLDVGNYSGSLGVQGTGISGFQNMNMNMLAYNNINSFDGFSKQIDQNSKVESYSSLLGAGIDELEDTNMYNHNNVNTGDYSGLLGTQGIVTNELNMSMHDYNNNNSVNANGLSHQFGQFQTQQQQGAFNWDQPGNNFRPLYDLPQPLL</sequence>
<dbReference type="EMBL" id="KB870807">
    <property type="protein sequence ID" value="EOA32688.1"/>
    <property type="molecule type" value="Genomic_DNA"/>
</dbReference>
<dbReference type="GO" id="GO:0000987">
    <property type="term" value="F:cis-regulatory region sequence-specific DNA binding"/>
    <property type="evidence" value="ECO:0007669"/>
    <property type="project" value="InterPro"/>
</dbReference>
<evidence type="ECO:0000256" key="4">
    <source>
        <dbReference type="ARBA" id="ARBA00023163"/>
    </source>
</evidence>
<feature type="compositionally biased region" description="Low complexity" evidence="6">
    <location>
        <begin position="1"/>
        <end position="14"/>
    </location>
</feature>